<dbReference type="OrthoDB" id="1431247at2759"/>
<evidence type="ECO:0000256" key="3">
    <source>
        <dbReference type="ARBA" id="ARBA00022821"/>
    </source>
</evidence>
<dbReference type="CDD" id="cd06464">
    <property type="entry name" value="ACD_sHsps-like"/>
    <property type="match status" value="1"/>
</dbReference>
<evidence type="ECO:0000256" key="4">
    <source>
        <dbReference type="PROSITE-ProRule" id="PRU00285"/>
    </source>
</evidence>
<keyword evidence="10" id="KW-1185">Reference proteome</keyword>
<proteinExistence type="inferred from homology"/>
<dbReference type="GO" id="GO:0006952">
    <property type="term" value="P:defense response"/>
    <property type="evidence" value="ECO:0007669"/>
    <property type="project" value="UniProtKB-KW"/>
</dbReference>
<comment type="caution">
    <text evidence="9">The sequence shown here is derived from an EMBL/GenBank/DDBJ whole genome shotgun (WGS) entry which is preliminary data.</text>
</comment>
<dbReference type="AlphaFoldDB" id="A0A834WEI1"/>
<feature type="transmembrane region" description="Helical" evidence="7">
    <location>
        <begin position="156"/>
        <end position="174"/>
    </location>
</feature>
<comment type="subcellular location">
    <subcellularLocation>
        <location evidence="1">Cell membrane</location>
        <topology evidence="1">Single-pass membrane protein</topology>
    </subcellularLocation>
</comment>
<evidence type="ECO:0000313" key="10">
    <source>
        <dbReference type="Proteomes" id="UP000634136"/>
    </source>
</evidence>
<feature type="domain" description="SHSP" evidence="8">
    <location>
        <begin position="24"/>
        <end position="128"/>
    </location>
</feature>
<evidence type="ECO:0000256" key="1">
    <source>
        <dbReference type="ARBA" id="ARBA00004162"/>
    </source>
</evidence>
<dbReference type="EMBL" id="JAAIUW010000008">
    <property type="protein sequence ID" value="KAF7820310.1"/>
    <property type="molecule type" value="Genomic_DNA"/>
</dbReference>
<reference evidence="9" key="1">
    <citation type="submission" date="2020-09" db="EMBL/GenBank/DDBJ databases">
        <title>Genome-Enabled Discovery of Anthraquinone Biosynthesis in Senna tora.</title>
        <authorList>
            <person name="Kang S.-H."/>
            <person name="Pandey R.P."/>
            <person name="Lee C.-M."/>
            <person name="Sim J.-S."/>
            <person name="Jeong J.-T."/>
            <person name="Choi B.-S."/>
            <person name="Jung M."/>
            <person name="Ginzburg D."/>
            <person name="Zhao K."/>
            <person name="Won S.Y."/>
            <person name="Oh T.-J."/>
            <person name="Yu Y."/>
            <person name="Kim N.-H."/>
            <person name="Lee O.R."/>
            <person name="Lee T.-H."/>
            <person name="Bashyal P."/>
            <person name="Kim T.-S."/>
            <person name="Lee W.-H."/>
            <person name="Kawkins C."/>
            <person name="Kim C.-K."/>
            <person name="Kim J.S."/>
            <person name="Ahn B.O."/>
            <person name="Rhee S.Y."/>
            <person name="Sohng J.K."/>
        </authorList>
    </citation>
    <scope>NUCLEOTIDE SEQUENCE</scope>
    <source>
        <tissue evidence="9">Leaf</tissue>
    </source>
</reference>
<feature type="region of interest" description="Disordered" evidence="6">
    <location>
        <begin position="113"/>
        <end position="141"/>
    </location>
</feature>
<feature type="compositionally biased region" description="Basic and acidic residues" evidence="6">
    <location>
        <begin position="114"/>
        <end position="136"/>
    </location>
</feature>
<dbReference type="PANTHER" id="PTHR43670:SF118">
    <property type="entry name" value="HSP20_ALPHA CRYSTALLIN FAMILY PROTEIN"/>
    <property type="match status" value="1"/>
</dbReference>
<keyword evidence="2" id="KW-1003">Cell membrane</keyword>
<evidence type="ECO:0000256" key="2">
    <source>
        <dbReference type="ARBA" id="ARBA00022475"/>
    </source>
</evidence>
<keyword evidence="7" id="KW-1133">Transmembrane helix</keyword>
<keyword evidence="7" id="KW-0472">Membrane</keyword>
<name>A0A834WEI1_9FABA</name>
<dbReference type="GO" id="GO:0034605">
    <property type="term" value="P:cellular response to heat"/>
    <property type="evidence" value="ECO:0007669"/>
    <property type="project" value="TreeGrafter"/>
</dbReference>
<dbReference type="Gene3D" id="2.60.40.790">
    <property type="match status" value="1"/>
</dbReference>
<dbReference type="PANTHER" id="PTHR43670">
    <property type="entry name" value="HEAT SHOCK PROTEIN 26"/>
    <property type="match status" value="1"/>
</dbReference>
<dbReference type="InterPro" id="IPR002068">
    <property type="entry name" value="A-crystallin/Hsp20_dom"/>
</dbReference>
<keyword evidence="3" id="KW-0611">Plant defense</keyword>
<dbReference type="PROSITE" id="PS01031">
    <property type="entry name" value="SHSP"/>
    <property type="match status" value="1"/>
</dbReference>
<evidence type="ECO:0000256" key="7">
    <source>
        <dbReference type="SAM" id="Phobius"/>
    </source>
</evidence>
<sequence length="196" mass="22327">MEKASSSSIHPSSMETKAAEATGNRFYEIFEPYCKWNTHEAQDILEVHLKGFRKEQLKVQTNNKGILKIHGERPLDATKWSRFQKELKLDKNCNPNDIRAKFSRDILSITIPKKPKEEANRSIHKDGHESTSSEDKKKKRGRVWGVRISKRRMAKVAVVIVAVVVVVAIGTQIARLVRGHRHTLEEAPTKDSSFMG</sequence>
<evidence type="ECO:0000256" key="6">
    <source>
        <dbReference type="SAM" id="MobiDB-lite"/>
    </source>
</evidence>
<accession>A0A834WEI1</accession>
<evidence type="ECO:0000256" key="5">
    <source>
        <dbReference type="RuleBase" id="RU003616"/>
    </source>
</evidence>
<dbReference type="Pfam" id="PF00011">
    <property type="entry name" value="HSP20"/>
    <property type="match status" value="1"/>
</dbReference>
<dbReference type="SUPFAM" id="SSF49764">
    <property type="entry name" value="HSP20-like chaperones"/>
    <property type="match status" value="1"/>
</dbReference>
<evidence type="ECO:0000313" key="9">
    <source>
        <dbReference type="EMBL" id="KAF7820310.1"/>
    </source>
</evidence>
<comment type="similarity">
    <text evidence="4 5">Belongs to the small heat shock protein (HSP20) family.</text>
</comment>
<dbReference type="Proteomes" id="UP000634136">
    <property type="component" value="Unassembled WGS sequence"/>
</dbReference>
<dbReference type="GO" id="GO:0005886">
    <property type="term" value="C:plasma membrane"/>
    <property type="evidence" value="ECO:0007669"/>
    <property type="project" value="UniProtKB-SubCell"/>
</dbReference>
<gene>
    <name evidence="9" type="ORF">G2W53_025765</name>
</gene>
<evidence type="ECO:0000259" key="8">
    <source>
        <dbReference type="PROSITE" id="PS01031"/>
    </source>
</evidence>
<dbReference type="InterPro" id="IPR008978">
    <property type="entry name" value="HSP20-like_chaperone"/>
</dbReference>
<protein>
    <submittedName>
        <fullName evidence="9">Inactive protein RESTRICTED TEV MOVEMENT 2-like</fullName>
    </submittedName>
</protein>
<keyword evidence="7" id="KW-0812">Transmembrane</keyword>
<organism evidence="9 10">
    <name type="scientific">Senna tora</name>
    <dbReference type="NCBI Taxonomy" id="362788"/>
    <lineage>
        <taxon>Eukaryota</taxon>
        <taxon>Viridiplantae</taxon>
        <taxon>Streptophyta</taxon>
        <taxon>Embryophyta</taxon>
        <taxon>Tracheophyta</taxon>
        <taxon>Spermatophyta</taxon>
        <taxon>Magnoliopsida</taxon>
        <taxon>eudicotyledons</taxon>
        <taxon>Gunneridae</taxon>
        <taxon>Pentapetalae</taxon>
        <taxon>rosids</taxon>
        <taxon>fabids</taxon>
        <taxon>Fabales</taxon>
        <taxon>Fabaceae</taxon>
        <taxon>Caesalpinioideae</taxon>
        <taxon>Cassia clade</taxon>
        <taxon>Senna</taxon>
    </lineage>
</organism>